<evidence type="ECO:0000313" key="2">
    <source>
        <dbReference type="Proteomes" id="UP000644756"/>
    </source>
</evidence>
<name>A0A917FYB2_9BACL</name>
<proteinExistence type="predicted"/>
<dbReference type="RefSeq" id="WP_188532233.1">
    <property type="nucleotide sequence ID" value="NZ_BMGR01000011.1"/>
</dbReference>
<reference evidence="1" key="2">
    <citation type="submission" date="2020-09" db="EMBL/GenBank/DDBJ databases">
        <authorList>
            <person name="Sun Q."/>
            <person name="Zhou Y."/>
        </authorList>
    </citation>
    <scope>NUCLEOTIDE SEQUENCE</scope>
    <source>
        <strain evidence="1">CGMCC 1.12987</strain>
    </source>
</reference>
<gene>
    <name evidence="1" type="ORF">GCM10010916_33630</name>
</gene>
<evidence type="ECO:0000313" key="1">
    <source>
        <dbReference type="EMBL" id="GGG14006.1"/>
    </source>
</evidence>
<sequence length="57" mass="6434">MSDHKPKGHVEFSQSRVKLVADMPGDEELRENLDEMIHSDGYPGSCAVFNSQKKDDK</sequence>
<reference evidence="1" key="1">
    <citation type="journal article" date="2014" name="Int. J. Syst. Evol. Microbiol.">
        <title>Complete genome sequence of Corynebacterium casei LMG S-19264T (=DSM 44701T), isolated from a smear-ripened cheese.</title>
        <authorList>
            <consortium name="US DOE Joint Genome Institute (JGI-PGF)"/>
            <person name="Walter F."/>
            <person name="Albersmeier A."/>
            <person name="Kalinowski J."/>
            <person name="Ruckert C."/>
        </authorList>
    </citation>
    <scope>NUCLEOTIDE SEQUENCE</scope>
    <source>
        <strain evidence="1">CGMCC 1.12987</strain>
    </source>
</reference>
<dbReference type="AlphaFoldDB" id="A0A917FYB2"/>
<dbReference type="Proteomes" id="UP000644756">
    <property type="component" value="Unassembled WGS sequence"/>
</dbReference>
<organism evidence="1 2">
    <name type="scientific">Paenibacillus abyssi</name>
    <dbReference type="NCBI Taxonomy" id="1340531"/>
    <lineage>
        <taxon>Bacteria</taxon>
        <taxon>Bacillati</taxon>
        <taxon>Bacillota</taxon>
        <taxon>Bacilli</taxon>
        <taxon>Bacillales</taxon>
        <taxon>Paenibacillaceae</taxon>
        <taxon>Paenibacillus</taxon>
    </lineage>
</organism>
<dbReference type="EMBL" id="BMGR01000011">
    <property type="protein sequence ID" value="GGG14006.1"/>
    <property type="molecule type" value="Genomic_DNA"/>
</dbReference>
<comment type="caution">
    <text evidence="1">The sequence shown here is derived from an EMBL/GenBank/DDBJ whole genome shotgun (WGS) entry which is preliminary data.</text>
</comment>
<accession>A0A917FYB2</accession>
<keyword evidence="2" id="KW-1185">Reference proteome</keyword>
<protein>
    <submittedName>
        <fullName evidence="1">Uncharacterized protein</fullName>
    </submittedName>
</protein>